<dbReference type="EMBL" id="BBSA01000023">
    <property type="protein sequence ID" value="GAM65739.1"/>
    <property type="molecule type" value="Genomic_DNA"/>
</dbReference>
<dbReference type="Proteomes" id="UP000031670">
    <property type="component" value="Unassembled WGS sequence"/>
</dbReference>
<name>A0A0B8PSW7_9VIBR</name>
<proteinExistence type="predicted"/>
<organism evidence="1 2">
    <name type="scientific">Vibrio ishigakensis</name>
    <dbReference type="NCBI Taxonomy" id="1481914"/>
    <lineage>
        <taxon>Bacteria</taxon>
        <taxon>Pseudomonadati</taxon>
        <taxon>Pseudomonadota</taxon>
        <taxon>Gammaproteobacteria</taxon>
        <taxon>Vibrionales</taxon>
        <taxon>Vibrionaceae</taxon>
        <taxon>Vibrio</taxon>
    </lineage>
</organism>
<evidence type="ECO:0000313" key="1">
    <source>
        <dbReference type="EMBL" id="GAM65739.1"/>
    </source>
</evidence>
<protein>
    <submittedName>
        <fullName evidence="1">Folate-dependent protein</fullName>
    </submittedName>
</protein>
<dbReference type="AlphaFoldDB" id="A0A0B8PSW7"/>
<comment type="caution">
    <text evidence="1">The sequence shown here is derived from an EMBL/GenBank/DDBJ whole genome shotgun (WGS) entry which is preliminary data.</text>
</comment>
<gene>
    <name evidence="1" type="ORF">JCM19232_2815</name>
</gene>
<reference evidence="1 2" key="1">
    <citation type="submission" date="2015-01" db="EMBL/GenBank/DDBJ databases">
        <title>Vibrio sp. C5 JCM 19232 whole genome shotgun sequence.</title>
        <authorList>
            <person name="Sawabe T."/>
            <person name="Meirelles P."/>
            <person name="Feng G."/>
            <person name="Sayaka M."/>
            <person name="Hattori M."/>
            <person name="Ohkuma M."/>
        </authorList>
    </citation>
    <scope>NUCLEOTIDE SEQUENCE [LARGE SCALE GENOMIC DNA]</scope>
    <source>
        <strain evidence="1 2">JCM19232</strain>
    </source>
</reference>
<evidence type="ECO:0000313" key="2">
    <source>
        <dbReference type="Proteomes" id="UP000031670"/>
    </source>
</evidence>
<sequence length="53" mass="6001">MARAKYRGMNKRVMRIISGTAQGDSFEFERQVGENWRGAGEALAHYVARTVQV</sequence>
<reference evidence="1 2" key="2">
    <citation type="submission" date="2015-01" db="EMBL/GenBank/DDBJ databases">
        <authorList>
            <consortium name="NBRP consortium"/>
            <person name="Sawabe T."/>
            <person name="Meirelles P."/>
            <person name="Feng G."/>
            <person name="Sayaka M."/>
            <person name="Hattori M."/>
            <person name="Ohkuma M."/>
        </authorList>
    </citation>
    <scope>NUCLEOTIDE SEQUENCE [LARGE SCALE GENOMIC DNA]</scope>
    <source>
        <strain evidence="1 2">JCM19232</strain>
    </source>
</reference>
<accession>A0A0B8PSW7</accession>